<keyword evidence="3" id="KW-1133">Transmembrane helix</keyword>
<evidence type="ECO:0000256" key="3">
    <source>
        <dbReference type="ARBA" id="ARBA00022989"/>
    </source>
</evidence>
<gene>
    <name evidence="7" type="ORF">F3Y22_tig00116971pilonHSYRG01014</name>
</gene>
<proteinExistence type="predicted"/>
<evidence type="ECO:0000256" key="4">
    <source>
        <dbReference type="ARBA" id="ARBA00023136"/>
    </source>
</evidence>
<organism evidence="7 8">
    <name type="scientific">Hibiscus syriacus</name>
    <name type="common">Rose of Sharon</name>
    <dbReference type="NCBI Taxonomy" id="106335"/>
    <lineage>
        <taxon>Eukaryota</taxon>
        <taxon>Viridiplantae</taxon>
        <taxon>Streptophyta</taxon>
        <taxon>Embryophyta</taxon>
        <taxon>Tracheophyta</taxon>
        <taxon>Spermatophyta</taxon>
        <taxon>Magnoliopsida</taxon>
        <taxon>eudicotyledons</taxon>
        <taxon>Gunneridae</taxon>
        <taxon>Pentapetalae</taxon>
        <taxon>rosids</taxon>
        <taxon>malvids</taxon>
        <taxon>Malvales</taxon>
        <taxon>Malvaceae</taxon>
        <taxon>Malvoideae</taxon>
        <taxon>Hibiscus</taxon>
    </lineage>
</organism>
<accession>A0A6A2XQH2</accession>
<comment type="caution">
    <text evidence="7">The sequence shown here is derived from an EMBL/GenBank/DDBJ whole genome shotgun (WGS) entry which is preliminary data.</text>
</comment>
<dbReference type="Gene3D" id="3.30.450.350">
    <property type="entry name" value="CHASE domain"/>
    <property type="match status" value="1"/>
</dbReference>
<comment type="subcellular location">
    <subcellularLocation>
        <location evidence="1">Membrane</location>
    </subcellularLocation>
</comment>
<dbReference type="EMBL" id="VEPZ02001744">
    <property type="protein sequence ID" value="KAE8658627.1"/>
    <property type="molecule type" value="Genomic_DNA"/>
</dbReference>
<dbReference type="GO" id="GO:0016020">
    <property type="term" value="C:membrane"/>
    <property type="evidence" value="ECO:0007669"/>
    <property type="project" value="UniProtKB-SubCell"/>
</dbReference>
<protein>
    <recommendedName>
        <fullName evidence="6">CHASE domain-containing protein</fullName>
    </recommendedName>
</protein>
<evidence type="ECO:0000256" key="1">
    <source>
        <dbReference type="ARBA" id="ARBA00004370"/>
    </source>
</evidence>
<sequence>MDDSTGIEAEDGGHRLGEWGGYPRARKTFGEYTERTAFERPLTSGVAYALKVLHSERDQFEKQQGWTIKKMETKDQTLVQDFLTENLDPAPIKDEYAPVIFSQETVGHIVSINMMSGKEARHYFSYKLKHSLFNSGNTYNIWWKQRISTCGKLVTLDGALFERSEVYFCSY</sequence>
<evidence type="ECO:0000313" key="7">
    <source>
        <dbReference type="EMBL" id="KAE8658627.1"/>
    </source>
</evidence>
<keyword evidence="8" id="KW-1185">Reference proteome</keyword>
<dbReference type="Pfam" id="PF03924">
    <property type="entry name" value="CHASE"/>
    <property type="match status" value="1"/>
</dbReference>
<dbReference type="GO" id="GO:0007165">
    <property type="term" value="P:signal transduction"/>
    <property type="evidence" value="ECO:0007669"/>
    <property type="project" value="UniProtKB-ARBA"/>
</dbReference>
<feature type="domain" description="CHASE" evidence="6">
    <location>
        <begin position="26"/>
        <end position="121"/>
    </location>
</feature>
<evidence type="ECO:0000256" key="2">
    <source>
        <dbReference type="ARBA" id="ARBA00022692"/>
    </source>
</evidence>
<dbReference type="Proteomes" id="UP000436088">
    <property type="component" value="Unassembled WGS sequence"/>
</dbReference>
<evidence type="ECO:0000313" key="8">
    <source>
        <dbReference type="Proteomes" id="UP000436088"/>
    </source>
</evidence>
<keyword evidence="4" id="KW-0472">Membrane</keyword>
<evidence type="ECO:0000256" key="5">
    <source>
        <dbReference type="SAM" id="MobiDB-lite"/>
    </source>
</evidence>
<feature type="compositionally biased region" description="Acidic residues" evidence="5">
    <location>
        <begin position="1"/>
        <end position="10"/>
    </location>
</feature>
<reference evidence="7" key="1">
    <citation type="submission" date="2019-09" db="EMBL/GenBank/DDBJ databases">
        <title>Draft genome information of white flower Hibiscus syriacus.</title>
        <authorList>
            <person name="Kim Y.-M."/>
        </authorList>
    </citation>
    <scope>NUCLEOTIDE SEQUENCE [LARGE SCALE GENOMIC DNA]</scope>
    <source>
        <strain evidence="7">YM2019G1</strain>
    </source>
</reference>
<dbReference type="PROSITE" id="PS50839">
    <property type="entry name" value="CHASE"/>
    <property type="match status" value="1"/>
</dbReference>
<dbReference type="GO" id="GO:0003824">
    <property type="term" value="F:catalytic activity"/>
    <property type="evidence" value="ECO:0007669"/>
    <property type="project" value="UniProtKB-ARBA"/>
</dbReference>
<evidence type="ECO:0000259" key="6">
    <source>
        <dbReference type="PROSITE" id="PS50839"/>
    </source>
</evidence>
<dbReference type="InterPro" id="IPR042240">
    <property type="entry name" value="CHASE_sf"/>
</dbReference>
<dbReference type="InterPro" id="IPR006189">
    <property type="entry name" value="CHASE_dom"/>
</dbReference>
<feature type="region of interest" description="Disordered" evidence="5">
    <location>
        <begin position="1"/>
        <end position="20"/>
    </location>
</feature>
<name>A0A6A2XQH2_HIBSY</name>
<dbReference type="AlphaFoldDB" id="A0A6A2XQH2"/>
<keyword evidence="2" id="KW-0812">Transmembrane</keyword>